<dbReference type="eggNOG" id="ENOG502Z86D">
    <property type="taxonomic scope" value="Bacteria"/>
</dbReference>
<keyword evidence="2" id="KW-0328">Glycosyltransferase</keyword>
<proteinExistence type="predicted"/>
<dbReference type="Proteomes" id="UP000025047">
    <property type="component" value="Unassembled WGS sequence"/>
</dbReference>
<comment type="caution">
    <text evidence="7">The sequence shown here is derived from an EMBL/GenBank/DDBJ whole genome shotgun (WGS) entry which is preliminary data.</text>
</comment>
<dbReference type="STRING" id="1122180.Lokhon_02251"/>
<sequence length="523" mass="58653">MTRIAFILLCHKDPEAVIAQARGLAASGDAVAVHLDARAPRAAWDRLRAGLKGHPGVALVERRHRCDWGGWSLVAATISALRLALERFPEASHFYLLSGDCVAIKSAAHAHAVLAAEEADWIESVDFFDGGWIRTGIREERLTRWHPFNERARKRLFYASLDLQRRFGPKRRLPPDIRPMIGAQWWCLRRATIIAVLDFLDARPDVRRLFRWSWIPDETLFQTLVRHLVPRDEIRSRSPTFLAFSDYGMPATLHDDHHDMLLAQDALFARKVGLGAGRLRARLRDLWASGRRDFPQGGDGRRLHRYLTGRGRVGRRFAQRAWDSGGTIGAGRDLMLIVAHKRHVAKRLAGSIKHHTGRAVVDYLFDEEEAALPPMGGFERGQAKRSRHPRAVLRVLYDLFGTDRLAICIDPARLDLVGEVLKDRAAVRVLEIVTPIDDAYLHLHAIRTGLAGADAPARELWLPALRRQFDEESHTLAQAGIAAHYRLVDGAPAGDNARALQAFLDCSADAARGIAETPHLFDD</sequence>
<gene>
    <name evidence="7" type="ORF">Lokhon_02251</name>
</gene>
<feature type="domain" description="DUF5928" evidence="6">
    <location>
        <begin position="270"/>
        <end position="523"/>
    </location>
</feature>
<dbReference type="HOGENOM" id="CLU_520539_0_0_5"/>
<dbReference type="GO" id="GO:0016757">
    <property type="term" value="F:glycosyltransferase activity"/>
    <property type="evidence" value="ECO:0007669"/>
    <property type="project" value="UniProtKB-KW"/>
</dbReference>
<evidence type="ECO:0000256" key="2">
    <source>
        <dbReference type="ARBA" id="ARBA00022676"/>
    </source>
</evidence>
<dbReference type="GO" id="GO:0016020">
    <property type="term" value="C:membrane"/>
    <property type="evidence" value="ECO:0007669"/>
    <property type="project" value="UniProtKB-SubCell"/>
</dbReference>
<protein>
    <submittedName>
        <fullName evidence="7">EpsK domain protein</fullName>
    </submittedName>
</protein>
<evidence type="ECO:0000256" key="1">
    <source>
        <dbReference type="ARBA" id="ARBA00004606"/>
    </source>
</evidence>
<dbReference type="PATRIC" id="fig|1122180.6.peg.2230"/>
<evidence type="ECO:0000256" key="3">
    <source>
        <dbReference type="ARBA" id="ARBA00022679"/>
    </source>
</evidence>
<name>A0A017H8C1_9RHOB</name>
<evidence type="ECO:0000256" key="4">
    <source>
        <dbReference type="ARBA" id="ARBA00023136"/>
    </source>
</evidence>
<keyword evidence="4" id="KW-0472">Membrane</keyword>
<dbReference type="OrthoDB" id="7943907at2"/>
<accession>A0A017H8C1</accession>
<dbReference type="InterPro" id="IPR003406">
    <property type="entry name" value="Glyco_trans_14"/>
</dbReference>
<keyword evidence="5" id="KW-0325">Glycoprotein</keyword>
<evidence type="ECO:0000313" key="8">
    <source>
        <dbReference type="Proteomes" id="UP000025047"/>
    </source>
</evidence>
<dbReference type="EMBL" id="APGJ01000007">
    <property type="protein sequence ID" value="EYD70611.1"/>
    <property type="molecule type" value="Genomic_DNA"/>
</dbReference>
<evidence type="ECO:0000313" key="7">
    <source>
        <dbReference type="EMBL" id="EYD70611.1"/>
    </source>
</evidence>
<dbReference type="RefSeq" id="WP_017929195.1">
    <property type="nucleotide sequence ID" value="NZ_KB823000.1"/>
</dbReference>
<organism evidence="7 8">
    <name type="scientific">Limimaricola hongkongensis DSM 17492</name>
    <dbReference type="NCBI Taxonomy" id="1122180"/>
    <lineage>
        <taxon>Bacteria</taxon>
        <taxon>Pseudomonadati</taxon>
        <taxon>Pseudomonadota</taxon>
        <taxon>Alphaproteobacteria</taxon>
        <taxon>Rhodobacterales</taxon>
        <taxon>Paracoccaceae</taxon>
        <taxon>Limimaricola</taxon>
    </lineage>
</organism>
<dbReference type="Pfam" id="PF19350">
    <property type="entry name" value="DUF5928"/>
    <property type="match status" value="1"/>
</dbReference>
<keyword evidence="3" id="KW-0808">Transferase</keyword>
<evidence type="ECO:0000256" key="5">
    <source>
        <dbReference type="ARBA" id="ARBA00023180"/>
    </source>
</evidence>
<dbReference type="Pfam" id="PF02485">
    <property type="entry name" value="Branch"/>
    <property type="match status" value="1"/>
</dbReference>
<dbReference type="AlphaFoldDB" id="A0A017H8C1"/>
<comment type="subcellular location">
    <subcellularLocation>
        <location evidence="1">Membrane</location>
        <topology evidence="1">Single-pass type II membrane protein</topology>
    </subcellularLocation>
</comment>
<reference evidence="7 8" key="1">
    <citation type="submission" date="2013-03" db="EMBL/GenBank/DDBJ databases">
        <authorList>
            <person name="Fiebig A."/>
            <person name="Goeker M."/>
            <person name="Klenk H.-P.P."/>
        </authorList>
    </citation>
    <scope>NUCLEOTIDE SEQUENCE [LARGE SCALE GENOMIC DNA]</scope>
    <source>
        <strain evidence="7 8">DSM 17492</strain>
    </source>
</reference>
<keyword evidence="8" id="KW-1185">Reference proteome</keyword>
<evidence type="ECO:0000259" key="6">
    <source>
        <dbReference type="Pfam" id="PF19350"/>
    </source>
</evidence>
<dbReference type="InterPro" id="IPR045972">
    <property type="entry name" value="DUF5928"/>
</dbReference>